<dbReference type="SUPFAM" id="SSF159034">
    <property type="entry name" value="Mib/herc2 domain-like"/>
    <property type="match status" value="1"/>
</dbReference>
<dbReference type="PANTHER" id="PTHR24202">
    <property type="entry name" value="E3 UBIQUITIN-PROTEIN LIGASE MIB2"/>
    <property type="match status" value="1"/>
</dbReference>
<dbReference type="Gene3D" id="2.30.30.40">
    <property type="entry name" value="SH3 Domains"/>
    <property type="match status" value="1"/>
</dbReference>
<dbReference type="GO" id="GO:0061630">
    <property type="term" value="F:ubiquitin protein ligase activity"/>
    <property type="evidence" value="ECO:0007669"/>
    <property type="project" value="UniProtKB-EC"/>
</dbReference>
<evidence type="ECO:0000313" key="3">
    <source>
        <dbReference type="EMBL" id="KAK7078107.1"/>
    </source>
</evidence>
<name>A0AAN8X7Q5_HALRR</name>
<feature type="non-terminal residue" evidence="3">
    <location>
        <position position="333"/>
    </location>
</feature>
<dbReference type="Proteomes" id="UP001381693">
    <property type="component" value="Unassembled WGS sequence"/>
</dbReference>
<proteinExistence type="predicted"/>
<dbReference type="InterPro" id="IPR010606">
    <property type="entry name" value="Mib_Herc2"/>
</dbReference>
<dbReference type="EC" id="2.3.2.26" evidence="3"/>
<dbReference type="GO" id="GO:0005737">
    <property type="term" value="C:cytoplasm"/>
    <property type="evidence" value="ECO:0007669"/>
    <property type="project" value="TreeGrafter"/>
</dbReference>
<protein>
    <submittedName>
        <fullName evidence="3">E3 ubiquitin-protein ligase herc2</fullName>
        <ecNumber evidence="3">2.3.2.26</ecNumber>
    </submittedName>
</protein>
<dbReference type="EMBL" id="JAXCGZ010008011">
    <property type="protein sequence ID" value="KAK7078107.1"/>
    <property type="molecule type" value="Genomic_DNA"/>
</dbReference>
<sequence length="333" mass="36819">MTPTAPPSTARIVEIATKVIEFVCSEESVDIEALRKAFFTQMERAEMRLRGIEMFLGLVQKSNFLPSVRLTIINGWLGLLPFAPKNTLLLPDCLENIPLVPVYQRAVLRASWARVWEWVVSELRAHVLKAEQYCVAAHSTGRLVKSRENPSCKDSNLSSRDHNILASMPLSRFILALVCLSTRAHGGSDLSLLISGGLLALMQTLLRLIGPSNSSPSVRNEDKENVVAIFEEAAKKPRMPPPPLSGPELAAMMKVGTRVVRGIDWKWGDQDGPYPGEGTVIGELGEDGWIRVQWDNGSTNSYRMGKESKYDLKLVDSPIPPAPESDSDTDEEE</sequence>
<comment type="caution">
    <text evidence="3">The sequence shown here is derived from an EMBL/GenBank/DDBJ whole genome shotgun (WGS) entry which is preliminary data.</text>
</comment>
<evidence type="ECO:0000259" key="2">
    <source>
        <dbReference type="PROSITE" id="PS51416"/>
    </source>
</evidence>
<feature type="domain" description="MIB/HERC2" evidence="2">
    <location>
        <begin position="245"/>
        <end position="318"/>
    </location>
</feature>
<evidence type="ECO:0000313" key="4">
    <source>
        <dbReference type="Proteomes" id="UP001381693"/>
    </source>
</evidence>
<feature type="region of interest" description="Disordered" evidence="1">
    <location>
        <begin position="313"/>
        <end position="333"/>
    </location>
</feature>
<keyword evidence="3" id="KW-0012">Acyltransferase</keyword>
<evidence type="ECO:0000256" key="1">
    <source>
        <dbReference type="SAM" id="MobiDB-lite"/>
    </source>
</evidence>
<dbReference type="Pfam" id="PF06701">
    <property type="entry name" value="MIB_HERC2"/>
    <property type="match status" value="1"/>
</dbReference>
<dbReference type="GO" id="GO:0046872">
    <property type="term" value="F:metal ion binding"/>
    <property type="evidence" value="ECO:0007669"/>
    <property type="project" value="InterPro"/>
</dbReference>
<accession>A0AAN8X7Q5</accession>
<reference evidence="3 4" key="1">
    <citation type="submission" date="2023-11" db="EMBL/GenBank/DDBJ databases">
        <title>Halocaridina rubra genome assembly.</title>
        <authorList>
            <person name="Smith C."/>
        </authorList>
    </citation>
    <scope>NUCLEOTIDE SEQUENCE [LARGE SCALE GENOMIC DNA]</scope>
    <source>
        <strain evidence="3">EP-1</strain>
        <tissue evidence="3">Whole</tissue>
    </source>
</reference>
<dbReference type="FunFam" id="2.30.30.40:FF:000074">
    <property type="entry name" value="E3 ubiquitin-protein ligase HERC2 isoform X1"/>
    <property type="match status" value="1"/>
</dbReference>
<dbReference type="InterPro" id="IPR037252">
    <property type="entry name" value="Mib_Herc2_sf"/>
</dbReference>
<keyword evidence="4" id="KW-1185">Reference proteome</keyword>
<dbReference type="GO" id="GO:0016567">
    <property type="term" value="P:protein ubiquitination"/>
    <property type="evidence" value="ECO:0007669"/>
    <property type="project" value="InterPro"/>
</dbReference>
<dbReference type="PROSITE" id="PS51416">
    <property type="entry name" value="MIB_HERC2"/>
    <property type="match status" value="1"/>
</dbReference>
<dbReference type="AlphaFoldDB" id="A0AAN8X7Q5"/>
<organism evidence="3 4">
    <name type="scientific">Halocaridina rubra</name>
    <name type="common">Hawaiian red shrimp</name>
    <dbReference type="NCBI Taxonomy" id="373956"/>
    <lineage>
        <taxon>Eukaryota</taxon>
        <taxon>Metazoa</taxon>
        <taxon>Ecdysozoa</taxon>
        <taxon>Arthropoda</taxon>
        <taxon>Crustacea</taxon>
        <taxon>Multicrustacea</taxon>
        <taxon>Malacostraca</taxon>
        <taxon>Eumalacostraca</taxon>
        <taxon>Eucarida</taxon>
        <taxon>Decapoda</taxon>
        <taxon>Pleocyemata</taxon>
        <taxon>Caridea</taxon>
        <taxon>Atyoidea</taxon>
        <taxon>Atyidae</taxon>
        <taxon>Halocaridina</taxon>
    </lineage>
</organism>
<gene>
    <name evidence="3" type="primary">HERC2_1</name>
    <name evidence="3" type="ORF">SK128_015520</name>
</gene>
<keyword evidence="3" id="KW-0808">Transferase</keyword>
<dbReference type="PANTHER" id="PTHR24202:SF4">
    <property type="entry name" value="E3 UBIQUITIN-PROTEIN LIGASE MIB2-RELATED"/>
    <property type="match status" value="1"/>
</dbReference>